<evidence type="ECO:0000313" key="3">
    <source>
        <dbReference type="Proteomes" id="UP000787635"/>
    </source>
</evidence>
<feature type="compositionally biased region" description="Pro residues" evidence="1">
    <location>
        <begin position="67"/>
        <end position="77"/>
    </location>
</feature>
<proteinExistence type="predicted"/>
<dbReference type="EMBL" id="JAAVNE010000010">
    <property type="protein sequence ID" value="NKC30849.1"/>
    <property type="molecule type" value="Genomic_DNA"/>
</dbReference>
<name>A0ABX1E123_9PROT</name>
<accession>A0ABX1E123</accession>
<sequence length="94" mass="9221">MTGSPCVGRCVLDPRIGLCTGCGRSGAEIGAWPGMSDPARAMLVAALPGRLARMTGAAPPRAGAMPVPGPAGRPAPPSDCAAPGSVATVPEDRT</sequence>
<feature type="region of interest" description="Disordered" evidence="1">
    <location>
        <begin position="57"/>
        <end position="94"/>
    </location>
</feature>
<dbReference type="Pfam" id="PF06945">
    <property type="entry name" value="DUF1289"/>
    <property type="match status" value="1"/>
</dbReference>
<organism evidence="2 3">
    <name type="scientific">Falsiroseomonas selenitidurans</name>
    <dbReference type="NCBI Taxonomy" id="2716335"/>
    <lineage>
        <taxon>Bacteria</taxon>
        <taxon>Pseudomonadati</taxon>
        <taxon>Pseudomonadota</taxon>
        <taxon>Alphaproteobacteria</taxon>
        <taxon>Acetobacterales</taxon>
        <taxon>Roseomonadaceae</taxon>
        <taxon>Falsiroseomonas</taxon>
    </lineage>
</organism>
<reference evidence="2 3" key="1">
    <citation type="submission" date="2020-03" db="EMBL/GenBank/DDBJ databases">
        <title>Roseomonas selenitidurans sp. nov. isolated from urban soil.</title>
        <authorList>
            <person name="Liu H."/>
        </authorList>
    </citation>
    <scope>NUCLEOTIDE SEQUENCE [LARGE SCALE GENOMIC DNA]</scope>
    <source>
        <strain evidence="2 3">BU-1</strain>
    </source>
</reference>
<gene>
    <name evidence="2" type="ORF">HEQ75_08235</name>
</gene>
<protein>
    <submittedName>
        <fullName evidence="2">DUF1289 domain-containing protein</fullName>
    </submittedName>
</protein>
<feature type="compositionally biased region" description="Low complexity" evidence="1">
    <location>
        <begin position="57"/>
        <end position="66"/>
    </location>
</feature>
<comment type="caution">
    <text evidence="2">The sequence shown here is derived from an EMBL/GenBank/DDBJ whole genome shotgun (WGS) entry which is preliminary data.</text>
</comment>
<evidence type="ECO:0000256" key="1">
    <source>
        <dbReference type="SAM" id="MobiDB-lite"/>
    </source>
</evidence>
<dbReference type="Proteomes" id="UP000787635">
    <property type="component" value="Unassembled WGS sequence"/>
</dbReference>
<dbReference type="InterPro" id="IPR010710">
    <property type="entry name" value="DUF1289"/>
</dbReference>
<keyword evidence="3" id="KW-1185">Reference proteome</keyword>
<evidence type="ECO:0000313" key="2">
    <source>
        <dbReference type="EMBL" id="NKC30849.1"/>
    </source>
</evidence>